<evidence type="ECO:0000259" key="2">
    <source>
        <dbReference type="Pfam" id="PF07290"/>
    </source>
</evidence>
<evidence type="ECO:0000313" key="7">
    <source>
        <dbReference type="Proteomes" id="UP001170717"/>
    </source>
</evidence>
<keyword evidence="1" id="KW-0472">Membrane</keyword>
<keyword evidence="1" id="KW-1133">Transmembrane helix</keyword>
<dbReference type="Proteomes" id="UP001170717">
    <property type="component" value="Unassembled WGS sequence"/>
</dbReference>
<sequence length="206" mass="22601">MLDILLSDANFWFSIALATVAILFIIEIVGLVFGISMVGLLDDMPISNIDVESSSILSFGNWLNLDRVPLLIWLVVLLTIFGLLGFVTNFATQSIANITLPVWVSLPFAAVVGIIFTSKVSVIIAAVIPKFQTSAIQSDDFIGAVAHITIGIASKGNPAEAKFTDDYSQPHYVLVEPFEDNELFKQGERVILVKKTTHSWLATRYQ</sequence>
<accession>A0AAW7Z1D7</accession>
<evidence type="ECO:0000313" key="5">
    <source>
        <dbReference type="EMBL" id="MDO6577269.1"/>
    </source>
</evidence>
<name>A0AAW7Z1D7_9ALTE</name>
<dbReference type="EMBL" id="CP013926">
    <property type="protein sequence ID" value="AMJ74864.1"/>
    <property type="molecule type" value="Genomic_DNA"/>
</dbReference>
<evidence type="ECO:0000313" key="6">
    <source>
        <dbReference type="Proteomes" id="UP000056750"/>
    </source>
</evidence>
<evidence type="ECO:0000259" key="3">
    <source>
        <dbReference type="Pfam" id="PF21001"/>
    </source>
</evidence>
<organism evidence="5 7">
    <name type="scientific">Alteromonas stellipolaris</name>
    <dbReference type="NCBI Taxonomy" id="233316"/>
    <lineage>
        <taxon>Bacteria</taxon>
        <taxon>Pseudomonadati</taxon>
        <taxon>Pseudomonadota</taxon>
        <taxon>Gammaproteobacteria</taxon>
        <taxon>Alteromonadales</taxon>
        <taxon>Alteromonadaceae</taxon>
        <taxon>Alteromonas/Salinimonas group</taxon>
        <taxon>Alteromonas</taxon>
    </lineage>
</organism>
<keyword evidence="1" id="KW-0812">Transmembrane</keyword>
<feature type="transmembrane region" description="Helical" evidence="1">
    <location>
        <begin position="12"/>
        <end position="35"/>
    </location>
</feature>
<evidence type="ECO:0000256" key="1">
    <source>
        <dbReference type="SAM" id="Phobius"/>
    </source>
</evidence>
<proteinExistence type="predicted"/>
<reference evidence="5" key="2">
    <citation type="submission" date="2023-07" db="EMBL/GenBank/DDBJ databases">
        <title>Genome content predicts the carbon catabolic preferences of heterotrophic bacteria.</title>
        <authorList>
            <person name="Gralka M."/>
        </authorList>
    </citation>
    <scope>NUCLEOTIDE SEQUENCE</scope>
    <source>
        <strain evidence="5">F2M12</strain>
    </source>
</reference>
<evidence type="ECO:0000313" key="4">
    <source>
        <dbReference type="EMBL" id="AMJ74864.1"/>
    </source>
</evidence>
<dbReference type="Proteomes" id="UP000056750">
    <property type="component" value="Chromosome"/>
</dbReference>
<gene>
    <name evidence="4" type="ORF">AVL57_13365</name>
    <name evidence="5" type="ORF">Q4527_07685</name>
</gene>
<feature type="domain" description="Inner membrane protein YqiJ N-terminal" evidence="3">
    <location>
        <begin position="10"/>
        <end position="117"/>
    </location>
</feature>
<feature type="transmembrane region" description="Helical" evidence="1">
    <location>
        <begin position="70"/>
        <end position="91"/>
    </location>
</feature>
<dbReference type="EMBL" id="JAUOQI010000004">
    <property type="protein sequence ID" value="MDO6577269.1"/>
    <property type="molecule type" value="Genomic_DNA"/>
</dbReference>
<protein>
    <submittedName>
        <fullName evidence="5">DUF1449 family protein</fullName>
    </submittedName>
</protein>
<feature type="transmembrane region" description="Helical" evidence="1">
    <location>
        <begin position="103"/>
        <end position="128"/>
    </location>
</feature>
<dbReference type="AlphaFoldDB" id="A0AAW7Z1D7"/>
<dbReference type="InterPro" id="IPR010840">
    <property type="entry name" value="YqiJ_OB"/>
</dbReference>
<reference evidence="4 6" key="1">
    <citation type="submission" date="2015-12" db="EMBL/GenBank/DDBJ databases">
        <title>Intraspecies pangenome expansion in the marine bacterium Alteromonas.</title>
        <authorList>
            <person name="Lopez-Perez M."/>
            <person name="Rodriguez-Valera F."/>
        </authorList>
    </citation>
    <scope>NUCLEOTIDE SEQUENCE [LARGE SCALE GENOMIC DNA]</scope>
    <source>
        <strain evidence="4 6">LMG 21861</strain>
    </source>
</reference>
<dbReference type="InterPro" id="IPR048376">
    <property type="entry name" value="YqiJ_N"/>
</dbReference>
<dbReference type="RefSeq" id="WP_057791009.1">
    <property type="nucleotide sequence ID" value="NZ_CAXIBE010000028.1"/>
</dbReference>
<dbReference type="KEGG" id="asq:AVL57_13365"/>
<dbReference type="Pfam" id="PF07290">
    <property type="entry name" value="YqiJ_OB"/>
    <property type="match status" value="1"/>
</dbReference>
<keyword evidence="6" id="KW-1185">Reference proteome</keyword>
<dbReference type="Pfam" id="PF21001">
    <property type="entry name" value="YqiJ_N"/>
    <property type="match status" value="1"/>
</dbReference>
<feature type="domain" description="Inner membrane protein YqiJ OB-fold" evidence="2">
    <location>
        <begin position="141"/>
        <end position="201"/>
    </location>
</feature>